<dbReference type="PANTHER" id="PTHR23074">
    <property type="entry name" value="AAA DOMAIN-CONTAINING"/>
    <property type="match status" value="1"/>
</dbReference>
<feature type="region of interest" description="Disordered" evidence="1">
    <location>
        <begin position="180"/>
        <end position="215"/>
    </location>
</feature>
<dbReference type="Gene3D" id="1.10.8.60">
    <property type="match status" value="1"/>
</dbReference>
<organism evidence="3 4">
    <name type="scientific">Discostella pseudostelligera</name>
    <dbReference type="NCBI Taxonomy" id="259834"/>
    <lineage>
        <taxon>Eukaryota</taxon>
        <taxon>Sar</taxon>
        <taxon>Stramenopiles</taxon>
        <taxon>Ochrophyta</taxon>
        <taxon>Bacillariophyta</taxon>
        <taxon>Coscinodiscophyceae</taxon>
        <taxon>Thalassiosirophycidae</taxon>
        <taxon>Stephanodiscales</taxon>
        <taxon>Stephanodiscaceae</taxon>
        <taxon>Discostella</taxon>
    </lineage>
</organism>
<dbReference type="InterPro" id="IPR041569">
    <property type="entry name" value="AAA_lid_3"/>
</dbReference>
<reference evidence="3 4" key="1">
    <citation type="submission" date="2024-10" db="EMBL/GenBank/DDBJ databases">
        <title>Updated reference genomes for cyclostephanoid diatoms.</title>
        <authorList>
            <person name="Roberts W.R."/>
            <person name="Alverson A.J."/>
        </authorList>
    </citation>
    <scope>NUCLEOTIDE SEQUENCE [LARGE SCALE GENOMIC DNA]</scope>
    <source>
        <strain evidence="3 4">AJA232-27</strain>
    </source>
</reference>
<dbReference type="Pfam" id="PF17862">
    <property type="entry name" value="AAA_lid_3"/>
    <property type="match status" value="1"/>
</dbReference>
<feature type="domain" description="AAA+ ATPase" evidence="2">
    <location>
        <begin position="264"/>
        <end position="485"/>
    </location>
</feature>
<dbReference type="Proteomes" id="UP001530293">
    <property type="component" value="Unassembled WGS sequence"/>
</dbReference>
<dbReference type="AlphaFoldDB" id="A0ABD3N0S6"/>
<evidence type="ECO:0000256" key="1">
    <source>
        <dbReference type="SAM" id="MobiDB-lite"/>
    </source>
</evidence>
<keyword evidence="4" id="KW-1185">Reference proteome</keyword>
<name>A0ABD3N0S6_9STRA</name>
<dbReference type="Gene3D" id="3.40.50.300">
    <property type="entry name" value="P-loop containing nucleotide triphosphate hydrolases"/>
    <property type="match status" value="2"/>
</dbReference>
<feature type="compositionally biased region" description="Low complexity" evidence="1">
    <location>
        <begin position="626"/>
        <end position="635"/>
    </location>
</feature>
<dbReference type="InterPro" id="IPR027417">
    <property type="entry name" value="P-loop_NTPase"/>
</dbReference>
<dbReference type="SMART" id="SM00382">
    <property type="entry name" value="AAA"/>
    <property type="match status" value="1"/>
</dbReference>
<comment type="caution">
    <text evidence="3">The sequence shown here is derived from an EMBL/GenBank/DDBJ whole genome shotgun (WGS) entry which is preliminary data.</text>
</comment>
<dbReference type="Pfam" id="PF00004">
    <property type="entry name" value="AAA"/>
    <property type="match status" value="1"/>
</dbReference>
<accession>A0ABD3N0S6</accession>
<dbReference type="InterPro" id="IPR003593">
    <property type="entry name" value="AAA+_ATPase"/>
</dbReference>
<feature type="region of interest" description="Disordered" evidence="1">
    <location>
        <begin position="426"/>
        <end position="448"/>
    </location>
</feature>
<dbReference type="InterPro" id="IPR050304">
    <property type="entry name" value="MT-severing_AAA_ATPase"/>
</dbReference>
<dbReference type="SUPFAM" id="SSF52540">
    <property type="entry name" value="P-loop containing nucleoside triphosphate hydrolases"/>
    <property type="match status" value="1"/>
</dbReference>
<dbReference type="PANTHER" id="PTHR23074:SF83">
    <property type="entry name" value="VACUOLAR PROTEIN SORTING-ASSOCIATED PROTEIN 4A"/>
    <property type="match status" value="1"/>
</dbReference>
<dbReference type="EMBL" id="JALLBG020000054">
    <property type="protein sequence ID" value="KAL3769557.1"/>
    <property type="molecule type" value="Genomic_DNA"/>
</dbReference>
<feature type="region of interest" description="Disordered" evidence="1">
    <location>
        <begin position="610"/>
        <end position="635"/>
    </location>
</feature>
<dbReference type="InterPro" id="IPR003959">
    <property type="entry name" value="ATPase_AAA_core"/>
</dbReference>
<evidence type="ECO:0000259" key="2">
    <source>
        <dbReference type="SMART" id="SM00382"/>
    </source>
</evidence>
<feature type="region of interest" description="Disordered" evidence="1">
    <location>
        <begin position="1"/>
        <end position="39"/>
    </location>
</feature>
<protein>
    <recommendedName>
        <fullName evidence="2">AAA+ ATPase domain-containing protein</fullName>
    </recommendedName>
</protein>
<feature type="compositionally biased region" description="Basic and acidic residues" evidence="1">
    <location>
        <begin position="184"/>
        <end position="200"/>
    </location>
</feature>
<evidence type="ECO:0000313" key="3">
    <source>
        <dbReference type="EMBL" id="KAL3769557.1"/>
    </source>
</evidence>
<feature type="compositionally biased region" description="Polar residues" evidence="1">
    <location>
        <begin position="427"/>
        <end position="448"/>
    </location>
</feature>
<feature type="compositionally biased region" description="Polar residues" evidence="1">
    <location>
        <begin position="610"/>
        <end position="620"/>
    </location>
</feature>
<gene>
    <name evidence="3" type="ORF">ACHAWU_005509</name>
</gene>
<evidence type="ECO:0000313" key="4">
    <source>
        <dbReference type="Proteomes" id="UP001530293"/>
    </source>
</evidence>
<sequence>MNDDNALMPPPPPRRLKRHKTLPPLNSERTVSVSAAQEPEPTLHLESAVMSLAPGHNHSADGGDIDGSVLMGKFKREKKTSIYNNDVSMTSGVRPGAVSPEECSMEFVGASASASVHCDNSFAQDSANNSKFHVGSSTYNENQLGNSNEAYDGLAVNNRDNCLVGNESIVNSNKQSSINLPFESSEKSKLHHKVSDKESTRGSCQQGSMKRKQSHSCDSPTLVNVSFRDIIGHGQAKLRLDEALLPLALPSDLADSVLTGIRAAPASILLHGPPGCGKTKLAKAVAGEAQAAFLSVGPSDILSKFVGESEASIRGLFQEARRKAKKMESKCAVVFFDELDALGRSRVDEDSGKMSQSGGDNSSRRVLAELLIQMTNLNDSRDGENGCESEGEEYDGYCDDGESFSGRSTISTGTGIFDRIDDGMQEQHVTGTPSSSGKEGSNTYVSDQMQSEPRIIVIAATNRPEDCDPALLRRFAVRVLVGLPSRKDRKKIIQRLLSDVEHNITSSQLNELALATEGWSGSDLESMTREAVMAPVRECLRAAAIMKRKASKVVQRSGGDSSQMQELKRVEDAQNATREALLNNFRILRPVSAVDFEDGIAFFLGDQRDSSASGQFGSKNKQLHYDSSSSSDDDA</sequence>
<proteinExistence type="predicted"/>